<evidence type="ECO:0000259" key="9">
    <source>
        <dbReference type="PROSITE" id="PS50928"/>
    </source>
</evidence>
<proteinExistence type="inferred from homology"/>
<gene>
    <name evidence="10" type="ORF">RJN63_07990</name>
</gene>
<dbReference type="EMBL" id="JAVRAA010000003">
    <property type="protein sequence ID" value="MDT0336763.1"/>
    <property type="molecule type" value="Genomic_DNA"/>
</dbReference>
<dbReference type="GO" id="GO:0055085">
    <property type="term" value="P:transmembrane transport"/>
    <property type="evidence" value="ECO:0007669"/>
    <property type="project" value="InterPro"/>
</dbReference>
<accession>A0AAE4G6W0</accession>
<comment type="similarity">
    <text evidence="8">Belongs to the binding-protein-dependent transport system permease family.</text>
</comment>
<evidence type="ECO:0000256" key="1">
    <source>
        <dbReference type="ARBA" id="ARBA00004429"/>
    </source>
</evidence>
<name>A0AAE4G6W0_9BURK</name>
<dbReference type="SUPFAM" id="SSF161098">
    <property type="entry name" value="MetI-like"/>
    <property type="match status" value="1"/>
</dbReference>
<dbReference type="Gene3D" id="1.10.3720.10">
    <property type="entry name" value="MetI-like"/>
    <property type="match status" value="1"/>
</dbReference>
<evidence type="ECO:0000256" key="6">
    <source>
        <dbReference type="ARBA" id="ARBA00022989"/>
    </source>
</evidence>
<keyword evidence="5 8" id="KW-0812">Transmembrane</keyword>
<feature type="transmembrane region" description="Helical" evidence="8">
    <location>
        <begin position="131"/>
        <end position="151"/>
    </location>
</feature>
<feature type="transmembrane region" description="Helical" evidence="8">
    <location>
        <begin position="232"/>
        <end position="251"/>
    </location>
</feature>
<dbReference type="Pfam" id="PF00528">
    <property type="entry name" value="BPD_transp_1"/>
    <property type="match status" value="1"/>
</dbReference>
<dbReference type="CDD" id="cd06261">
    <property type="entry name" value="TM_PBP2"/>
    <property type="match status" value="1"/>
</dbReference>
<keyword evidence="2 8" id="KW-0813">Transport</keyword>
<dbReference type="PANTHER" id="PTHR43357">
    <property type="entry name" value="INNER MEMBRANE ABC TRANSPORTER PERMEASE PROTEIN YDCV"/>
    <property type="match status" value="1"/>
</dbReference>
<evidence type="ECO:0000313" key="10">
    <source>
        <dbReference type="EMBL" id="MDT0336763.1"/>
    </source>
</evidence>
<keyword evidence="3" id="KW-1003">Cell membrane</keyword>
<evidence type="ECO:0000256" key="8">
    <source>
        <dbReference type="RuleBase" id="RU363032"/>
    </source>
</evidence>
<dbReference type="InterPro" id="IPR035906">
    <property type="entry name" value="MetI-like_sf"/>
</dbReference>
<comment type="caution">
    <text evidence="10">The sequence shown here is derived from an EMBL/GenBank/DDBJ whole genome shotgun (WGS) entry which is preliminary data.</text>
</comment>
<dbReference type="GO" id="GO:0005886">
    <property type="term" value="C:plasma membrane"/>
    <property type="evidence" value="ECO:0007669"/>
    <property type="project" value="UniProtKB-SubCell"/>
</dbReference>
<evidence type="ECO:0000256" key="2">
    <source>
        <dbReference type="ARBA" id="ARBA00022448"/>
    </source>
</evidence>
<evidence type="ECO:0000256" key="4">
    <source>
        <dbReference type="ARBA" id="ARBA00022519"/>
    </source>
</evidence>
<dbReference type="PANTHER" id="PTHR43357:SF4">
    <property type="entry name" value="INNER MEMBRANE ABC TRANSPORTER PERMEASE PROTEIN YDCV"/>
    <property type="match status" value="1"/>
</dbReference>
<feature type="domain" description="ABC transmembrane type-1" evidence="9">
    <location>
        <begin position="63"/>
        <end position="251"/>
    </location>
</feature>
<feature type="transmembrane region" description="Helical" evidence="8">
    <location>
        <begin position="67"/>
        <end position="91"/>
    </location>
</feature>
<dbReference type="InterPro" id="IPR000515">
    <property type="entry name" value="MetI-like"/>
</dbReference>
<protein>
    <submittedName>
        <fullName evidence="10">ABC transporter permease</fullName>
    </submittedName>
</protein>
<sequence>MKTRAPLPLLLFHFAFAAFMLAPLVMVVCVSFTDKGYISLPFDGASLRWYGAILREDSFMTAFYRSLSLGVTAATLATLLAVPAGMAIAWYRFPGRDALLGLLLSPLMVPNIVLGIALLRLLTLLGSPGTAWGLTVAHTVIVLPYVLRLVVAAATGFDRTIAQAAQSLGASAWTVFRRVELPLIIPGVAGGWIIAFINSFDELTMSIFVASAGTETLPVKMYNHIANTIDPLLASVSTVLIVLTLVLMALLERFYGLDRILSGKTS</sequence>
<keyword evidence="4" id="KW-0997">Cell inner membrane</keyword>
<feature type="transmembrane region" description="Helical" evidence="8">
    <location>
        <begin position="181"/>
        <end position="200"/>
    </location>
</feature>
<keyword evidence="6 8" id="KW-1133">Transmembrane helix</keyword>
<evidence type="ECO:0000256" key="7">
    <source>
        <dbReference type="ARBA" id="ARBA00023136"/>
    </source>
</evidence>
<feature type="transmembrane region" description="Helical" evidence="8">
    <location>
        <begin position="7"/>
        <end position="33"/>
    </location>
</feature>
<dbReference type="AlphaFoldDB" id="A0AAE4G6W0"/>
<keyword evidence="7 8" id="KW-0472">Membrane</keyword>
<evidence type="ECO:0000256" key="5">
    <source>
        <dbReference type="ARBA" id="ARBA00022692"/>
    </source>
</evidence>
<organism evidence="10">
    <name type="scientific">Herbaspirillum huttiense subsp. nephrolepidis</name>
    <dbReference type="NCBI Taxonomy" id="3075126"/>
    <lineage>
        <taxon>Bacteria</taxon>
        <taxon>Pseudomonadati</taxon>
        <taxon>Pseudomonadota</taxon>
        <taxon>Betaproteobacteria</taxon>
        <taxon>Burkholderiales</taxon>
        <taxon>Oxalobacteraceae</taxon>
        <taxon>Herbaspirillum</taxon>
    </lineage>
</organism>
<evidence type="ECO:0000256" key="3">
    <source>
        <dbReference type="ARBA" id="ARBA00022475"/>
    </source>
</evidence>
<comment type="subcellular location">
    <subcellularLocation>
        <location evidence="1">Cell inner membrane</location>
        <topology evidence="1">Multi-pass membrane protein</topology>
    </subcellularLocation>
    <subcellularLocation>
        <location evidence="8">Cell membrane</location>
        <topology evidence="8">Multi-pass membrane protein</topology>
    </subcellularLocation>
</comment>
<dbReference type="PROSITE" id="PS50928">
    <property type="entry name" value="ABC_TM1"/>
    <property type="match status" value="1"/>
</dbReference>
<feature type="transmembrane region" description="Helical" evidence="8">
    <location>
        <begin position="98"/>
        <end position="119"/>
    </location>
</feature>
<reference evidence="10" key="1">
    <citation type="submission" date="2023-02" db="EMBL/GenBank/DDBJ databases">
        <title>Description of Herbaspirillum huttiense subsp. nephrolepsisexaltata and Herbaspirillum huttiense subsp. lycopersicon.</title>
        <authorList>
            <person name="Poudel M."/>
            <person name="Sharma A."/>
            <person name="Goss E."/>
            <person name="Tapia J.H."/>
            <person name="Harmon C.M."/>
            <person name="Jones J.B."/>
        </authorList>
    </citation>
    <scope>NUCLEOTIDE SEQUENCE</scope>
    <source>
        <strain evidence="10">NC40101</strain>
    </source>
</reference>
<dbReference type="RefSeq" id="WP_034334763.1">
    <property type="nucleotide sequence ID" value="NZ_JAVLSM010000004.1"/>
</dbReference>